<organism evidence="6">
    <name type="scientific">marine metagenome</name>
    <dbReference type="NCBI Taxonomy" id="408172"/>
    <lineage>
        <taxon>unclassified sequences</taxon>
        <taxon>metagenomes</taxon>
        <taxon>ecological metagenomes</taxon>
    </lineage>
</organism>
<evidence type="ECO:0000256" key="3">
    <source>
        <dbReference type="ARBA" id="ARBA00022737"/>
    </source>
</evidence>
<dbReference type="Gene3D" id="3.40.50.2000">
    <property type="entry name" value="Glycogen Phosphorylase B"/>
    <property type="match status" value="1"/>
</dbReference>
<proteinExistence type="predicted"/>
<keyword evidence="2" id="KW-0808">Transferase</keyword>
<evidence type="ECO:0000256" key="2">
    <source>
        <dbReference type="ARBA" id="ARBA00022679"/>
    </source>
</evidence>
<name>A0A383AKG4_9ZZZZ</name>
<dbReference type="PANTHER" id="PTHR44366:SF1">
    <property type="entry name" value="UDP-N-ACETYLGLUCOSAMINE--PEPTIDE N-ACETYLGLUCOSAMINYLTRANSFERASE 110 KDA SUBUNIT"/>
    <property type="match status" value="1"/>
</dbReference>
<gene>
    <name evidence="6" type="ORF">METZ01_LOCUS460937</name>
</gene>
<dbReference type="PANTHER" id="PTHR44366">
    <property type="entry name" value="UDP-N-ACETYLGLUCOSAMINE--PEPTIDE N-ACETYLGLUCOSAMINYLTRANSFERASE 110 KDA SUBUNIT"/>
    <property type="match status" value="1"/>
</dbReference>
<keyword evidence="3" id="KW-0677">Repeat</keyword>
<protein>
    <recommendedName>
        <fullName evidence="5">O-GlcNAc transferase C-terminal domain-containing protein</fullName>
    </recommendedName>
</protein>
<evidence type="ECO:0000259" key="5">
    <source>
        <dbReference type="Pfam" id="PF13844"/>
    </source>
</evidence>
<feature type="domain" description="O-GlcNAc transferase C-terminal" evidence="5">
    <location>
        <begin position="9"/>
        <end position="195"/>
    </location>
</feature>
<reference evidence="6" key="1">
    <citation type="submission" date="2018-05" db="EMBL/GenBank/DDBJ databases">
        <authorList>
            <person name="Lanie J.A."/>
            <person name="Ng W.-L."/>
            <person name="Kazmierczak K.M."/>
            <person name="Andrzejewski T.M."/>
            <person name="Davidsen T.M."/>
            <person name="Wayne K.J."/>
            <person name="Tettelin H."/>
            <person name="Glass J.I."/>
            <person name="Rusch D."/>
            <person name="Podicherti R."/>
            <person name="Tsui H.-C.T."/>
            <person name="Winkler M.E."/>
        </authorList>
    </citation>
    <scope>NUCLEOTIDE SEQUENCE</scope>
</reference>
<dbReference type="InterPro" id="IPR037919">
    <property type="entry name" value="OGT"/>
</dbReference>
<dbReference type="InterPro" id="IPR029489">
    <property type="entry name" value="OGT/SEC/SPY_C"/>
</dbReference>
<dbReference type="GO" id="GO:0006493">
    <property type="term" value="P:protein O-linked glycosylation"/>
    <property type="evidence" value="ECO:0007669"/>
    <property type="project" value="InterPro"/>
</dbReference>
<comment type="pathway">
    <text evidence="1">Protein modification; protein glycosylation.</text>
</comment>
<keyword evidence="4" id="KW-0802">TPR repeat</keyword>
<feature type="non-terminal residue" evidence="6">
    <location>
        <position position="1"/>
    </location>
</feature>
<evidence type="ECO:0000256" key="4">
    <source>
        <dbReference type="ARBA" id="ARBA00022803"/>
    </source>
</evidence>
<evidence type="ECO:0000313" key="6">
    <source>
        <dbReference type="EMBL" id="SVE08083.1"/>
    </source>
</evidence>
<dbReference type="EMBL" id="UINC01192777">
    <property type="protein sequence ID" value="SVE08083.1"/>
    <property type="molecule type" value="Genomic_DNA"/>
</dbReference>
<dbReference type="AlphaFoldDB" id="A0A383AKG4"/>
<evidence type="ECO:0000256" key="1">
    <source>
        <dbReference type="ARBA" id="ARBA00004922"/>
    </source>
</evidence>
<accession>A0A383AKG4</accession>
<dbReference type="GO" id="GO:0097363">
    <property type="term" value="F:protein O-acetylglucosaminyltransferase activity"/>
    <property type="evidence" value="ECO:0007669"/>
    <property type="project" value="TreeGrafter"/>
</dbReference>
<sequence length="219" mass="24555">IDVSKRSFSRKECGLPETIEVGTVFACFNNSYKIEPNIFDAWLNILRSSPGSVLWLFANNDVCQSNLRRFTSERGIDQNRLVFAEDLPKPEHLARLSISDLALDTGIYGGHTTTADALFAAVPTITRQGSHFASRASGSILNALGLSELICKNITAYESLARRLTSNPETLLQLKKKIENNKTTHPLFNAKTYMSHFEDGLEAAFKMWRNNQDFDHITI</sequence>
<dbReference type="Pfam" id="PF13844">
    <property type="entry name" value="Glyco_transf_41"/>
    <property type="match status" value="1"/>
</dbReference>